<keyword evidence="1" id="KW-0378">Hydrolase</keyword>
<keyword evidence="2" id="KW-1133">Transmembrane helix</keyword>
<dbReference type="InterPro" id="IPR001932">
    <property type="entry name" value="PPM-type_phosphatase-like_dom"/>
</dbReference>
<evidence type="ECO:0000256" key="1">
    <source>
        <dbReference type="ARBA" id="ARBA00022801"/>
    </source>
</evidence>
<evidence type="ECO:0000259" key="3">
    <source>
        <dbReference type="SMART" id="SM00331"/>
    </source>
</evidence>
<sequence length="671" mass="76327">MDIRKKTSFFVSGRSWYFFHGGSTLLTILILTVHFSPLKIYVKTRIMDPILFNVREYLGQTPKITDRLKIFALDDSTFSFLGGPRLTPEDLSRLLTNMSQSKPRAIIIDGLLSDTPTGNLSPLQEIPQKAPQVITGSYITPHKIRFREDLNIDTDPFQLSTYLDPSLDPLDLELPIDKRLDWYVYGHSKAYDGLFKAQGHITYNDDGTISPFYMLSPDTVLPHISLHSASSVFIGKKSLSINDVDIPLTATGRVIINHRPPLDFYNRTKSLRYLIERARDGVPEDQINEGDIVLILLAFATGNTDFHEGSPFGQIPGGLIIASMISNIDQNQWITPWEITPIAIIVMAIFGTILGIHASVSGFWLGLIGTPILYIGLSIYLFSYHAIQLEWFLPSSIFFINGLVYFAHNRLQDEIKLISMERNYYSEKALRLEEANKIAKLEGYLALGKAVQKLLLPKKMKGKIDNIIYQMLYQPHLKMAGDWFYIWDVSEDEKRFFIGDVMGKGPSAAIPVASIMSILKECEKRNLDMMSTLQLINNRLIELFDYHITTTVATASVHRDGRVDLVNCGSPGWFLYQSKGTQFIMMRSSPLGISETIQSVHQRIQLEHDQLLFTFTDGYIEGSRSIRRFMRNLDRDRNFLPNIEYINEKLQSISEIEQIEDDQSLITIQSA</sequence>
<dbReference type="InterPro" id="IPR052016">
    <property type="entry name" value="Bact_Sigma-Reg"/>
</dbReference>
<dbReference type="Pfam" id="PF05226">
    <property type="entry name" value="CHASE2"/>
    <property type="match status" value="1"/>
</dbReference>
<dbReference type="EMBL" id="FWZT01000009">
    <property type="protein sequence ID" value="SMF29859.1"/>
    <property type="molecule type" value="Genomic_DNA"/>
</dbReference>
<reference evidence="5" key="1">
    <citation type="submission" date="2017-04" db="EMBL/GenBank/DDBJ databases">
        <authorList>
            <person name="Varghese N."/>
            <person name="Submissions S."/>
        </authorList>
    </citation>
    <scope>NUCLEOTIDE SEQUENCE [LARGE SCALE GENOMIC DNA]</scope>
    <source>
        <strain evidence="5">RKEM611</strain>
    </source>
</reference>
<feature type="domain" description="PPM-type phosphatase" evidence="3">
    <location>
        <begin position="464"/>
        <end position="670"/>
    </location>
</feature>
<name>A0A1Y6BUX5_9BACT</name>
<dbReference type="STRING" id="1513793.SAMN06296036_109132"/>
<accession>A0A1Y6BUX5</accession>
<protein>
    <submittedName>
        <fullName evidence="4">Serine phosphatase RsbU, regulator of sigma subunit</fullName>
    </submittedName>
</protein>
<dbReference type="GO" id="GO:0016791">
    <property type="term" value="F:phosphatase activity"/>
    <property type="evidence" value="ECO:0007669"/>
    <property type="project" value="TreeGrafter"/>
</dbReference>
<feature type="transmembrane region" description="Helical" evidence="2">
    <location>
        <begin position="16"/>
        <end position="35"/>
    </location>
</feature>
<dbReference type="RefSeq" id="WP_132319284.1">
    <property type="nucleotide sequence ID" value="NZ_FWZT01000009.1"/>
</dbReference>
<dbReference type="PANTHER" id="PTHR43156">
    <property type="entry name" value="STAGE II SPORULATION PROTEIN E-RELATED"/>
    <property type="match status" value="1"/>
</dbReference>
<evidence type="ECO:0000256" key="2">
    <source>
        <dbReference type="SAM" id="Phobius"/>
    </source>
</evidence>
<proteinExistence type="predicted"/>
<evidence type="ECO:0000313" key="5">
    <source>
        <dbReference type="Proteomes" id="UP000192907"/>
    </source>
</evidence>
<organism evidence="4 5">
    <name type="scientific">Pseudobacteriovorax antillogorgiicola</name>
    <dbReference type="NCBI Taxonomy" id="1513793"/>
    <lineage>
        <taxon>Bacteria</taxon>
        <taxon>Pseudomonadati</taxon>
        <taxon>Bdellovibrionota</taxon>
        <taxon>Oligoflexia</taxon>
        <taxon>Oligoflexales</taxon>
        <taxon>Pseudobacteriovoracaceae</taxon>
        <taxon>Pseudobacteriovorax</taxon>
    </lineage>
</organism>
<keyword evidence="2" id="KW-0812">Transmembrane</keyword>
<dbReference type="SUPFAM" id="SSF81606">
    <property type="entry name" value="PP2C-like"/>
    <property type="match status" value="1"/>
</dbReference>
<keyword evidence="2" id="KW-0472">Membrane</keyword>
<dbReference type="Pfam" id="PF07228">
    <property type="entry name" value="SpoIIE"/>
    <property type="match status" value="1"/>
</dbReference>
<dbReference type="InterPro" id="IPR036457">
    <property type="entry name" value="PPM-type-like_dom_sf"/>
</dbReference>
<feature type="transmembrane region" description="Helical" evidence="2">
    <location>
        <begin position="339"/>
        <end position="357"/>
    </location>
</feature>
<feature type="transmembrane region" description="Helical" evidence="2">
    <location>
        <begin position="363"/>
        <end position="382"/>
    </location>
</feature>
<dbReference type="AlphaFoldDB" id="A0A1Y6BUX5"/>
<gene>
    <name evidence="4" type="ORF">SAMN06296036_109132</name>
</gene>
<evidence type="ECO:0000313" key="4">
    <source>
        <dbReference type="EMBL" id="SMF29859.1"/>
    </source>
</evidence>
<dbReference type="Proteomes" id="UP000192907">
    <property type="component" value="Unassembled WGS sequence"/>
</dbReference>
<keyword evidence="5" id="KW-1185">Reference proteome</keyword>
<dbReference type="PANTHER" id="PTHR43156:SF2">
    <property type="entry name" value="STAGE II SPORULATION PROTEIN E"/>
    <property type="match status" value="1"/>
</dbReference>
<dbReference type="InterPro" id="IPR007890">
    <property type="entry name" value="CHASE2"/>
</dbReference>
<dbReference type="OrthoDB" id="9811749at2"/>
<dbReference type="SMART" id="SM00331">
    <property type="entry name" value="PP2C_SIG"/>
    <property type="match status" value="1"/>
</dbReference>
<dbReference type="Gene3D" id="3.60.40.10">
    <property type="entry name" value="PPM-type phosphatase domain"/>
    <property type="match status" value="1"/>
</dbReference>
<feature type="transmembrane region" description="Helical" evidence="2">
    <location>
        <begin position="389"/>
        <end position="408"/>
    </location>
</feature>